<keyword evidence="2" id="KW-1185">Reference proteome</keyword>
<dbReference type="RefSeq" id="XP_043132071.1">
    <property type="nucleotide sequence ID" value="XM_043284975.1"/>
</dbReference>
<dbReference type="EMBL" id="AP024416">
    <property type="protein sequence ID" value="BCR83549.1"/>
    <property type="molecule type" value="Genomic_DNA"/>
</dbReference>
<gene>
    <name evidence="1" type="ORF">ACHE_10951A</name>
</gene>
<reference evidence="1" key="2">
    <citation type="submission" date="2021-02" db="EMBL/GenBank/DDBJ databases">
        <title>Aspergillus chevalieri M1 genome sequence.</title>
        <authorList>
            <person name="Kadooka C."/>
            <person name="Mori K."/>
            <person name="Futagami T."/>
        </authorList>
    </citation>
    <scope>NUCLEOTIDE SEQUENCE</scope>
    <source>
        <strain evidence="1">M1</strain>
    </source>
</reference>
<name>A0A7R7VF74_ASPCH</name>
<dbReference type="Proteomes" id="UP000637239">
    <property type="component" value="Chromosome 1"/>
</dbReference>
<organism evidence="1 2">
    <name type="scientific">Aspergillus chevalieri</name>
    <name type="common">Eurotium chevalieri</name>
    <dbReference type="NCBI Taxonomy" id="182096"/>
    <lineage>
        <taxon>Eukaryota</taxon>
        <taxon>Fungi</taxon>
        <taxon>Dikarya</taxon>
        <taxon>Ascomycota</taxon>
        <taxon>Pezizomycotina</taxon>
        <taxon>Eurotiomycetes</taxon>
        <taxon>Eurotiomycetidae</taxon>
        <taxon>Eurotiales</taxon>
        <taxon>Aspergillaceae</taxon>
        <taxon>Aspergillus</taxon>
        <taxon>Aspergillus subgen. Aspergillus</taxon>
    </lineage>
</organism>
<reference evidence="1" key="1">
    <citation type="submission" date="2021-01" db="EMBL/GenBank/DDBJ databases">
        <authorList>
            <consortium name="Aspergillus chevalieri M1 genome sequencing consortium"/>
            <person name="Kazuki M."/>
            <person name="Futagami T."/>
        </authorList>
    </citation>
    <scope>NUCLEOTIDE SEQUENCE</scope>
    <source>
        <strain evidence="1">M1</strain>
    </source>
</reference>
<sequence>MCNTQFPEGGCLPSEVYGLQDINAIDYDYNALLDGDNVSRLINNPSLQDVNAIDYDYNALLDGDNVSRLINNPSLQDVNAIDYDYNALLDGDNVSRLINNPSLQDVDIHYVNPLWNHNFSISQSSRGHR</sequence>
<dbReference type="KEGG" id="ache:ACHE_10951A"/>
<evidence type="ECO:0000313" key="1">
    <source>
        <dbReference type="EMBL" id="BCR83549.1"/>
    </source>
</evidence>
<evidence type="ECO:0000313" key="2">
    <source>
        <dbReference type="Proteomes" id="UP000637239"/>
    </source>
</evidence>
<proteinExistence type="predicted"/>
<accession>A0A7R7VF74</accession>
<protein>
    <submittedName>
        <fullName evidence="1">Uncharacterized protein</fullName>
    </submittedName>
</protein>
<dbReference type="GeneID" id="66977908"/>
<dbReference type="AlphaFoldDB" id="A0A7R7VF74"/>